<proteinExistence type="predicted"/>
<name>A0A1E5RVR0_9ASCO</name>
<dbReference type="InterPro" id="IPR049128">
    <property type="entry name" value="Pop8-like_dom"/>
</dbReference>
<keyword evidence="3" id="KW-1185">Reference proteome</keyword>
<dbReference type="GO" id="GO:0008033">
    <property type="term" value="P:tRNA processing"/>
    <property type="evidence" value="ECO:0007669"/>
    <property type="project" value="InterPro"/>
</dbReference>
<dbReference type="EMBL" id="LPNM01000003">
    <property type="protein sequence ID" value="OEJ90964.1"/>
    <property type="molecule type" value="Genomic_DNA"/>
</dbReference>
<sequence length="130" mass="15218">MSKEWCYYELKITSQSPSLDKETLIDTITLKRFISMALQKYHGLFGQGIEYSIMNHHNQTAFIKVSQIDKSCFASAVTLYVSTEDLYDHPLVALLEQETSDIKTLSVRKDDQLWWKRECEEEEEEEEDAI</sequence>
<evidence type="ECO:0000313" key="2">
    <source>
        <dbReference type="EMBL" id="OEJ90964.1"/>
    </source>
</evidence>
<evidence type="ECO:0000313" key="3">
    <source>
        <dbReference type="Proteomes" id="UP000095728"/>
    </source>
</evidence>
<protein>
    <submittedName>
        <fullName evidence="2">Ribonucleases P/MRP protein subunit POP8</fullName>
    </submittedName>
</protein>
<organism evidence="2 3">
    <name type="scientific">Hanseniaspora osmophila</name>
    <dbReference type="NCBI Taxonomy" id="56408"/>
    <lineage>
        <taxon>Eukaryota</taxon>
        <taxon>Fungi</taxon>
        <taxon>Dikarya</taxon>
        <taxon>Ascomycota</taxon>
        <taxon>Saccharomycotina</taxon>
        <taxon>Saccharomycetes</taxon>
        <taxon>Saccharomycodales</taxon>
        <taxon>Saccharomycodaceae</taxon>
        <taxon>Hanseniaspora</taxon>
    </lineage>
</organism>
<dbReference type="GO" id="GO:0000294">
    <property type="term" value="P:nuclear-transcribed mRNA catabolic process, RNase MRP-dependent"/>
    <property type="evidence" value="ECO:0007669"/>
    <property type="project" value="TreeGrafter"/>
</dbReference>
<dbReference type="STRING" id="56408.A0A1E5RVR0"/>
<dbReference type="FunCoup" id="A0A1E5RVR0">
    <property type="interactions" value="114"/>
</dbReference>
<feature type="domain" description="Ribonucleases P/MRP subunit Pop8-like" evidence="1">
    <location>
        <begin position="4"/>
        <end position="80"/>
    </location>
</feature>
<dbReference type="GO" id="GO:0000171">
    <property type="term" value="F:ribonuclease MRP activity"/>
    <property type="evidence" value="ECO:0007669"/>
    <property type="project" value="TreeGrafter"/>
</dbReference>
<dbReference type="OrthoDB" id="3973016at2759"/>
<dbReference type="AlphaFoldDB" id="A0A1E5RVR0"/>
<dbReference type="GO" id="GO:0000172">
    <property type="term" value="C:ribonuclease MRP complex"/>
    <property type="evidence" value="ECO:0007669"/>
    <property type="project" value="InterPro"/>
</dbReference>
<dbReference type="InParanoid" id="A0A1E5RVR0"/>
<comment type="caution">
    <text evidence="2">The sequence shown here is derived from an EMBL/GenBank/DDBJ whole genome shotgun (WGS) entry which is preliminary data.</text>
</comment>
<dbReference type="InterPro" id="IPR020347">
    <property type="entry name" value="Pop8"/>
</dbReference>
<reference evidence="3" key="1">
    <citation type="journal article" date="2016" name="Genome Announc.">
        <title>Genome sequences of three species of Hanseniaspora isolated from spontaneous wine fermentations.</title>
        <authorList>
            <person name="Sternes P.R."/>
            <person name="Lee D."/>
            <person name="Kutyna D.R."/>
            <person name="Borneman A.R."/>
        </authorList>
    </citation>
    <scope>NUCLEOTIDE SEQUENCE [LARGE SCALE GENOMIC DNA]</scope>
    <source>
        <strain evidence="3">AWRI3579</strain>
    </source>
</reference>
<dbReference type="Proteomes" id="UP000095728">
    <property type="component" value="Unassembled WGS sequence"/>
</dbReference>
<dbReference type="PANTHER" id="PTHR28173">
    <property type="entry name" value="RIBONUCLEASES P/MRP PROTEIN SUBUNIT POP8"/>
    <property type="match status" value="1"/>
</dbReference>
<dbReference type="Pfam" id="PF20976">
    <property type="entry name" value="Pop8"/>
    <property type="match status" value="1"/>
</dbReference>
<accession>A0A1E5RVR0</accession>
<dbReference type="GO" id="GO:0034965">
    <property type="term" value="P:intronic box C/D snoRNA processing"/>
    <property type="evidence" value="ECO:0007669"/>
    <property type="project" value="TreeGrafter"/>
</dbReference>
<gene>
    <name evidence="2" type="ORF">AWRI3579_g485</name>
</gene>
<dbReference type="GO" id="GO:0005655">
    <property type="term" value="C:nucleolar ribonuclease P complex"/>
    <property type="evidence" value="ECO:0007669"/>
    <property type="project" value="InterPro"/>
</dbReference>
<dbReference type="GO" id="GO:0004526">
    <property type="term" value="F:ribonuclease P activity"/>
    <property type="evidence" value="ECO:0007669"/>
    <property type="project" value="TreeGrafter"/>
</dbReference>
<dbReference type="PANTHER" id="PTHR28173:SF1">
    <property type="entry name" value="RIBONUCLEASES P_MRP PROTEIN SUBUNIT POP8"/>
    <property type="match status" value="1"/>
</dbReference>
<evidence type="ECO:0000259" key="1">
    <source>
        <dbReference type="Pfam" id="PF20976"/>
    </source>
</evidence>